<organism evidence="1 2">
    <name type="scientific">Helianthus annuus</name>
    <name type="common">Common sunflower</name>
    <dbReference type="NCBI Taxonomy" id="4232"/>
    <lineage>
        <taxon>Eukaryota</taxon>
        <taxon>Viridiplantae</taxon>
        <taxon>Streptophyta</taxon>
        <taxon>Embryophyta</taxon>
        <taxon>Tracheophyta</taxon>
        <taxon>Spermatophyta</taxon>
        <taxon>Magnoliopsida</taxon>
        <taxon>eudicotyledons</taxon>
        <taxon>Gunneridae</taxon>
        <taxon>Pentapetalae</taxon>
        <taxon>asterids</taxon>
        <taxon>campanulids</taxon>
        <taxon>Asterales</taxon>
        <taxon>Asteraceae</taxon>
        <taxon>Asteroideae</taxon>
        <taxon>Heliantheae alliance</taxon>
        <taxon>Heliantheae</taxon>
        <taxon>Helianthus</taxon>
    </lineage>
</organism>
<proteinExistence type="predicted"/>
<keyword evidence="2" id="KW-1185">Reference proteome</keyword>
<dbReference type="Gramene" id="mRNA:HanXRQr2_Chr10g0458511">
    <property type="protein sequence ID" value="mRNA:HanXRQr2_Chr10g0458511"/>
    <property type="gene ID" value="HanXRQr2_Chr10g0458511"/>
</dbReference>
<dbReference type="AlphaFoldDB" id="A0A9K3N642"/>
<dbReference type="EMBL" id="MNCJ02000325">
    <property type="protein sequence ID" value="KAF5787943.1"/>
    <property type="molecule type" value="Genomic_DNA"/>
</dbReference>
<protein>
    <submittedName>
        <fullName evidence="1">Uncharacterized protein</fullName>
    </submittedName>
</protein>
<dbReference type="Proteomes" id="UP000215914">
    <property type="component" value="Unassembled WGS sequence"/>
</dbReference>
<comment type="caution">
    <text evidence="1">The sequence shown here is derived from an EMBL/GenBank/DDBJ whole genome shotgun (WGS) entry which is preliminary data.</text>
</comment>
<sequence>MLVRLCEGVVEHVGYFVVCEEGNSISPEVSHILMKMATSLETRCVSYIKLCALALK</sequence>
<evidence type="ECO:0000313" key="1">
    <source>
        <dbReference type="EMBL" id="KAF5787943.1"/>
    </source>
</evidence>
<evidence type="ECO:0000313" key="2">
    <source>
        <dbReference type="Proteomes" id="UP000215914"/>
    </source>
</evidence>
<reference evidence="1" key="1">
    <citation type="journal article" date="2017" name="Nature">
        <title>The sunflower genome provides insights into oil metabolism, flowering and Asterid evolution.</title>
        <authorList>
            <person name="Badouin H."/>
            <person name="Gouzy J."/>
            <person name="Grassa C.J."/>
            <person name="Murat F."/>
            <person name="Staton S.E."/>
            <person name="Cottret L."/>
            <person name="Lelandais-Briere C."/>
            <person name="Owens G.L."/>
            <person name="Carrere S."/>
            <person name="Mayjonade B."/>
            <person name="Legrand L."/>
            <person name="Gill N."/>
            <person name="Kane N.C."/>
            <person name="Bowers J.E."/>
            <person name="Hubner S."/>
            <person name="Bellec A."/>
            <person name="Berard A."/>
            <person name="Berges H."/>
            <person name="Blanchet N."/>
            <person name="Boniface M.C."/>
            <person name="Brunel D."/>
            <person name="Catrice O."/>
            <person name="Chaidir N."/>
            <person name="Claudel C."/>
            <person name="Donnadieu C."/>
            <person name="Faraut T."/>
            <person name="Fievet G."/>
            <person name="Helmstetter N."/>
            <person name="King M."/>
            <person name="Knapp S.J."/>
            <person name="Lai Z."/>
            <person name="Le Paslier M.C."/>
            <person name="Lippi Y."/>
            <person name="Lorenzon L."/>
            <person name="Mandel J.R."/>
            <person name="Marage G."/>
            <person name="Marchand G."/>
            <person name="Marquand E."/>
            <person name="Bret-Mestries E."/>
            <person name="Morien E."/>
            <person name="Nambeesan S."/>
            <person name="Nguyen T."/>
            <person name="Pegot-Espagnet P."/>
            <person name="Pouilly N."/>
            <person name="Raftis F."/>
            <person name="Sallet E."/>
            <person name="Schiex T."/>
            <person name="Thomas J."/>
            <person name="Vandecasteele C."/>
            <person name="Vares D."/>
            <person name="Vear F."/>
            <person name="Vautrin S."/>
            <person name="Crespi M."/>
            <person name="Mangin B."/>
            <person name="Burke J.M."/>
            <person name="Salse J."/>
            <person name="Munos S."/>
            <person name="Vincourt P."/>
            <person name="Rieseberg L.H."/>
            <person name="Langlade N.B."/>
        </authorList>
    </citation>
    <scope>NUCLEOTIDE SEQUENCE</scope>
    <source>
        <tissue evidence="1">Leaves</tissue>
    </source>
</reference>
<reference evidence="1" key="2">
    <citation type="submission" date="2020-06" db="EMBL/GenBank/DDBJ databases">
        <title>Helianthus annuus Genome sequencing and assembly Release 2.</title>
        <authorList>
            <person name="Gouzy J."/>
            <person name="Langlade N."/>
            <person name="Munos S."/>
        </authorList>
    </citation>
    <scope>NUCLEOTIDE SEQUENCE</scope>
    <source>
        <tissue evidence="1">Leaves</tissue>
    </source>
</reference>
<accession>A0A9K3N642</accession>
<name>A0A9K3N642_HELAN</name>
<gene>
    <name evidence="1" type="ORF">HanXRQr2_Chr10g0458511</name>
</gene>